<keyword evidence="1" id="KW-0812">Transmembrane</keyword>
<evidence type="ECO:0000256" key="1">
    <source>
        <dbReference type="SAM" id="Phobius"/>
    </source>
</evidence>
<evidence type="ECO:0000313" key="2">
    <source>
        <dbReference type="EMBL" id="PWW00958.1"/>
    </source>
</evidence>
<dbReference type="Proteomes" id="UP000246635">
    <property type="component" value="Unassembled WGS sequence"/>
</dbReference>
<keyword evidence="3" id="KW-1185">Reference proteome</keyword>
<dbReference type="RefSeq" id="WP_219993704.1">
    <property type="nucleotide sequence ID" value="NZ_CP054613.1"/>
</dbReference>
<reference evidence="2 3" key="1">
    <citation type="submission" date="2018-05" db="EMBL/GenBank/DDBJ databases">
        <title>Genomic Encyclopedia of Type Strains, Phase III (KMG-III): the genomes of soil and plant-associated and newly described type strains.</title>
        <authorList>
            <person name="Whitman W."/>
        </authorList>
    </citation>
    <scope>NUCLEOTIDE SEQUENCE [LARGE SCALE GENOMIC DNA]</scope>
    <source>
        <strain evidence="2 3">CECT 5696</strain>
    </source>
</reference>
<gene>
    <name evidence="2" type="ORF">DFQ01_111105</name>
</gene>
<dbReference type="Pfam" id="PF16935">
    <property type="entry name" value="Hol_Tox"/>
    <property type="match status" value="1"/>
</dbReference>
<proteinExistence type="predicted"/>
<keyword evidence="1" id="KW-1133">Transmembrane helix</keyword>
<dbReference type="EMBL" id="QGTQ01000011">
    <property type="protein sequence ID" value="PWW00958.1"/>
    <property type="molecule type" value="Genomic_DNA"/>
</dbReference>
<feature type="transmembrane region" description="Helical" evidence="1">
    <location>
        <begin position="6"/>
        <end position="24"/>
    </location>
</feature>
<protein>
    <recommendedName>
        <fullName evidence="4">Holin-like toxin</fullName>
    </recommendedName>
</protein>
<organism evidence="2 3">
    <name type="scientific">Paenibacillus cellulosilyticus</name>
    <dbReference type="NCBI Taxonomy" id="375489"/>
    <lineage>
        <taxon>Bacteria</taxon>
        <taxon>Bacillati</taxon>
        <taxon>Bacillota</taxon>
        <taxon>Bacilli</taxon>
        <taxon>Bacillales</taxon>
        <taxon>Paenibacillaceae</taxon>
        <taxon>Paenibacillus</taxon>
    </lineage>
</organism>
<keyword evidence="1" id="KW-0472">Membrane</keyword>
<accession>A0A2V2YSA8</accession>
<name>A0A2V2YSA8_9BACL</name>
<comment type="caution">
    <text evidence="2">The sequence shown here is derived from an EMBL/GenBank/DDBJ whole genome shotgun (WGS) entry which is preliminary data.</text>
</comment>
<evidence type="ECO:0008006" key="4">
    <source>
        <dbReference type="Google" id="ProtNLM"/>
    </source>
</evidence>
<evidence type="ECO:0000313" key="3">
    <source>
        <dbReference type="Proteomes" id="UP000246635"/>
    </source>
</evidence>
<dbReference type="AlphaFoldDB" id="A0A2V2YSA8"/>
<dbReference type="InterPro" id="IPR031616">
    <property type="entry name" value="BsrE-like"/>
</dbReference>
<sequence>MKVEAALTIMFLFGSFILALLTYISNNYKKK</sequence>